<feature type="transmembrane region" description="Helical" evidence="6">
    <location>
        <begin position="53"/>
        <end position="75"/>
    </location>
</feature>
<dbReference type="FunFam" id="1.20.1250.20:FF:000013">
    <property type="entry name" value="MFS general substrate transporter"/>
    <property type="match status" value="1"/>
</dbReference>
<reference evidence="8 9" key="1">
    <citation type="submission" date="2014-04" db="EMBL/GenBank/DDBJ databases">
        <authorList>
            <consortium name="DOE Joint Genome Institute"/>
            <person name="Kuo A."/>
            <person name="Kohler A."/>
            <person name="Nagy L.G."/>
            <person name="Floudas D."/>
            <person name="Copeland A."/>
            <person name="Barry K.W."/>
            <person name="Cichocki N."/>
            <person name="Veneault-Fourrey C."/>
            <person name="LaButti K."/>
            <person name="Lindquist E.A."/>
            <person name="Lipzen A."/>
            <person name="Lundell T."/>
            <person name="Morin E."/>
            <person name="Murat C."/>
            <person name="Sun H."/>
            <person name="Tunlid A."/>
            <person name="Henrissat B."/>
            <person name="Grigoriev I.V."/>
            <person name="Hibbett D.S."/>
            <person name="Martin F."/>
            <person name="Nordberg H.P."/>
            <person name="Cantor M.N."/>
            <person name="Hua S.X."/>
        </authorList>
    </citation>
    <scope>NUCLEOTIDE SEQUENCE [LARGE SCALE GENOMIC DNA]</scope>
    <source>
        <strain evidence="8 9">Foug A</strain>
    </source>
</reference>
<dbReference type="Gene3D" id="1.20.1250.20">
    <property type="entry name" value="MFS general substrate transporter like domains"/>
    <property type="match status" value="2"/>
</dbReference>
<dbReference type="Pfam" id="PF07690">
    <property type="entry name" value="MFS_1"/>
    <property type="match status" value="1"/>
</dbReference>
<keyword evidence="9" id="KW-1185">Reference proteome</keyword>
<feature type="transmembrane region" description="Helical" evidence="6">
    <location>
        <begin position="225"/>
        <end position="245"/>
    </location>
</feature>
<feature type="transmembrane region" description="Helical" evidence="6">
    <location>
        <begin position="194"/>
        <end position="213"/>
    </location>
</feature>
<dbReference type="PANTHER" id="PTHR43791">
    <property type="entry name" value="PERMEASE-RELATED"/>
    <property type="match status" value="1"/>
</dbReference>
<evidence type="ECO:0000256" key="1">
    <source>
        <dbReference type="ARBA" id="ARBA00004141"/>
    </source>
</evidence>
<feature type="transmembrane region" description="Helical" evidence="6">
    <location>
        <begin position="251"/>
        <end position="271"/>
    </location>
</feature>
<dbReference type="Proteomes" id="UP000053989">
    <property type="component" value="Unassembled WGS sequence"/>
</dbReference>
<evidence type="ECO:0000256" key="4">
    <source>
        <dbReference type="ARBA" id="ARBA00022989"/>
    </source>
</evidence>
<evidence type="ECO:0000256" key="6">
    <source>
        <dbReference type="SAM" id="Phobius"/>
    </source>
</evidence>
<keyword evidence="5 6" id="KW-0472">Membrane</keyword>
<evidence type="ECO:0000313" key="9">
    <source>
        <dbReference type="Proteomes" id="UP000053989"/>
    </source>
</evidence>
<evidence type="ECO:0000256" key="2">
    <source>
        <dbReference type="ARBA" id="ARBA00022448"/>
    </source>
</evidence>
<dbReference type="OrthoDB" id="2985014at2759"/>
<comment type="subcellular location">
    <subcellularLocation>
        <location evidence="1">Membrane</location>
        <topology evidence="1">Multi-pass membrane protein</topology>
    </subcellularLocation>
</comment>
<name>A0A0C3D2P6_9AGAM</name>
<feature type="domain" description="Major facilitator superfamily (MFS) profile" evidence="7">
    <location>
        <begin position="1"/>
        <end position="343"/>
    </location>
</feature>
<dbReference type="PANTHER" id="PTHR43791:SF6">
    <property type="entry name" value="TRANSPORTER, PUTATIVE (AFU_ORTHOLOGUE AFUA_1G16690)-RELATED"/>
    <property type="match status" value="1"/>
</dbReference>
<dbReference type="GO" id="GO:0016020">
    <property type="term" value="C:membrane"/>
    <property type="evidence" value="ECO:0007669"/>
    <property type="project" value="UniProtKB-SubCell"/>
</dbReference>
<dbReference type="HOGENOM" id="CLU_001265_0_6_1"/>
<sequence>MWGIFSISTGAATSFHVALISRFFLGLSEAAYYPGVLFILSRWYKRDELGLRMVYLVCGASASKVIGPLTASAILGTMDGKLGYAAWRWLFFIEGSFTCGLTALAFYMIPDYPSTPASWLTTDEQMVAQKRMIEDVYGVKNDSLNSARRSGLAEVLADWTVWWLAIAAISLKIMMSYENFFPTLAATLGYSPTISLFLCAPPWVVGVTTSFFIVRHSDRTTERFWHIICPILIGIIGFTIATLTMNTAVRYSSLFFMAQSSVSYTIALAWVSNSIPNSSSKRAVALAFVNAFSGLGDIGGSYLWVASWGPSYSKSYRICIFAAVISAGMVWVYRIYLIRLNRRAEIEERALGLPAGFRYIA</sequence>
<dbReference type="InParanoid" id="A0A0C3D2P6"/>
<feature type="transmembrane region" description="Helical" evidence="6">
    <location>
        <begin position="283"/>
        <end position="303"/>
    </location>
</feature>
<feature type="transmembrane region" description="Helical" evidence="6">
    <location>
        <begin position="155"/>
        <end position="174"/>
    </location>
</feature>
<protein>
    <recommendedName>
        <fullName evidence="7">Major facilitator superfamily (MFS) profile domain-containing protein</fullName>
    </recommendedName>
</protein>
<dbReference type="InterPro" id="IPR020846">
    <property type="entry name" value="MFS_dom"/>
</dbReference>
<keyword evidence="4 6" id="KW-1133">Transmembrane helix</keyword>
<dbReference type="InterPro" id="IPR011701">
    <property type="entry name" value="MFS"/>
</dbReference>
<dbReference type="AlphaFoldDB" id="A0A0C3D2P6"/>
<organism evidence="8 9">
    <name type="scientific">Scleroderma citrinum Foug A</name>
    <dbReference type="NCBI Taxonomy" id="1036808"/>
    <lineage>
        <taxon>Eukaryota</taxon>
        <taxon>Fungi</taxon>
        <taxon>Dikarya</taxon>
        <taxon>Basidiomycota</taxon>
        <taxon>Agaricomycotina</taxon>
        <taxon>Agaricomycetes</taxon>
        <taxon>Agaricomycetidae</taxon>
        <taxon>Boletales</taxon>
        <taxon>Sclerodermatineae</taxon>
        <taxon>Sclerodermataceae</taxon>
        <taxon>Scleroderma</taxon>
    </lineage>
</organism>
<dbReference type="PROSITE" id="PS50850">
    <property type="entry name" value="MFS"/>
    <property type="match status" value="1"/>
</dbReference>
<evidence type="ECO:0000256" key="3">
    <source>
        <dbReference type="ARBA" id="ARBA00022692"/>
    </source>
</evidence>
<dbReference type="STRING" id="1036808.A0A0C3D2P6"/>
<keyword evidence="2" id="KW-0813">Transport</keyword>
<dbReference type="SUPFAM" id="SSF103473">
    <property type="entry name" value="MFS general substrate transporter"/>
    <property type="match status" value="1"/>
</dbReference>
<dbReference type="EMBL" id="KN822357">
    <property type="protein sequence ID" value="KIM50659.1"/>
    <property type="molecule type" value="Genomic_DNA"/>
</dbReference>
<reference evidence="9" key="2">
    <citation type="submission" date="2015-01" db="EMBL/GenBank/DDBJ databases">
        <title>Evolutionary Origins and Diversification of the Mycorrhizal Mutualists.</title>
        <authorList>
            <consortium name="DOE Joint Genome Institute"/>
            <consortium name="Mycorrhizal Genomics Consortium"/>
            <person name="Kohler A."/>
            <person name="Kuo A."/>
            <person name="Nagy L.G."/>
            <person name="Floudas D."/>
            <person name="Copeland A."/>
            <person name="Barry K.W."/>
            <person name="Cichocki N."/>
            <person name="Veneault-Fourrey C."/>
            <person name="LaButti K."/>
            <person name="Lindquist E.A."/>
            <person name="Lipzen A."/>
            <person name="Lundell T."/>
            <person name="Morin E."/>
            <person name="Murat C."/>
            <person name="Riley R."/>
            <person name="Ohm R."/>
            <person name="Sun H."/>
            <person name="Tunlid A."/>
            <person name="Henrissat B."/>
            <person name="Grigoriev I.V."/>
            <person name="Hibbett D.S."/>
            <person name="Martin F."/>
        </authorList>
    </citation>
    <scope>NUCLEOTIDE SEQUENCE [LARGE SCALE GENOMIC DNA]</scope>
    <source>
        <strain evidence="9">Foug A</strain>
    </source>
</reference>
<evidence type="ECO:0000259" key="7">
    <source>
        <dbReference type="PROSITE" id="PS50850"/>
    </source>
</evidence>
<accession>A0A0C3D2P6</accession>
<keyword evidence="3 6" id="KW-0812">Transmembrane</keyword>
<evidence type="ECO:0000256" key="5">
    <source>
        <dbReference type="ARBA" id="ARBA00023136"/>
    </source>
</evidence>
<feature type="transmembrane region" description="Helical" evidence="6">
    <location>
        <begin position="87"/>
        <end position="109"/>
    </location>
</feature>
<dbReference type="GO" id="GO:0022857">
    <property type="term" value="F:transmembrane transporter activity"/>
    <property type="evidence" value="ECO:0007669"/>
    <property type="project" value="InterPro"/>
</dbReference>
<feature type="transmembrane region" description="Helical" evidence="6">
    <location>
        <begin position="20"/>
        <end position="41"/>
    </location>
</feature>
<gene>
    <name evidence="8" type="ORF">SCLCIDRAFT_1225201</name>
</gene>
<proteinExistence type="predicted"/>
<evidence type="ECO:0000313" key="8">
    <source>
        <dbReference type="EMBL" id="KIM50659.1"/>
    </source>
</evidence>
<dbReference type="InterPro" id="IPR036259">
    <property type="entry name" value="MFS_trans_sf"/>
</dbReference>
<feature type="transmembrane region" description="Helical" evidence="6">
    <location>
        <begin position="315"/>
        <end position="333"/>
    </location>
</feature>